<feature type="transmembrane region" description="Helical" evidence="1">
    <location>
        <begin position="175"/>
        <end position="198"/>
    </location>
</feature>
<sequence length="424" mass="43238">MPPELISILVLVAAFVIATTLSINMGVLAFAAAFLVGTLVGGMSEDDIFAGFPGDLFVVLVGVTFLFAIARANGTTDWLVRQAVRLVGGRIALIPWVMFGIGAVLTAIGAVSPAAAAIVAPIALNLAAQYRINPLLMGAMVVHGTQAGSFSPISIYGTIVNGVLDRSGLPGDPVVLFLGSLVVNAVIAAVVFVVFGGLRLRRAAEVKQLVTVGAGAGGEEPVEEIGLNRDRVLTLVGLVVLVVTTLGFGLDVGLVAMTIAVVLSVLSPKMCKQAPGEVAWPTVLLICGVLTYVGVLETMGTIDYVGNSVANIGVPLLAALLLCYIGAIVSAFASSVGLMGALIPLAVPFLQEGSIGAVGMITALAVASTVVDVSPFSTNGAIVLANAKGVDRDVFFRQLLRYGAIIVAAVPAALWVVFVLPGLG</sequence>
<dbReference type="PANTHER" id="PTHR42826">
    <property type="entry name" value="DICARBOXYLATE TRANSPORTER 2.1, CHLOROPLASTIC"/>
    <property type="match status" value="1"/>
</dbReference>
<feature type="transmembrane region" description="Helical" evidence="1">
    <location>
        <begin position="316"/>
        <end position="343"/>
    </location>
</feature>
<dbReference type="InterPro" id="IPR030676">
    <property type="entry name" value="CitT-rel"/>
</dbReference>
<comment type="caution">
    <text evidence="3">The sequence shown here is derived from an EMBL/GenBank/DDBJ whole genome shotgun (WGS) entry which is preliminary data.</text>
</comment>
<name>A0A853ARN1_9PSEU</name>
<feature type="domain" description="Dicarboxylate carrier MatC N-terminal" evidence="2">
    <location>
        <begin position="1"/>
        <end position="149"/>
    </location>
</feature>
<feature type="transmembrane region" description="Helical" evidence="1">
    <location>
        <begin position="399"/>
        <end position="420"/>
    </location>
</feature>
<evidence type="ECO:0000313" key="4">
    <source>
        <dbReference type="Proteomes" id="UP000587002"/>
    </source>
</evidence>
<keyword evidence="1" id="KW-0812">Transmembrane</keyword>
<feature type="transmembrane region" description="Helical" evidence="1">
    <location>
        <begin position="278"/>
        <end position="295"/>
    </location>
</feature>
<reference evidence="3 4" key="1">
    <citation type="submission" date="2020-07" db="EMBL/GenBank/DDBJ databases">
        <title>Sequencing the genomes of 1000 actinobacteria strains.</title>
        <authorList>
            <person name="Klenk H.-P."/>
        </authorList>
    </citation>
    <scope>NUCLEOTIDE SEQUENCE [LARGE SCALE GENOMIC DNA]</scope>
    <source>
        <strain evidence="3 4">DSM 44065</strain>
    </source>
</reference>
<keyword evidence="4" id="KW-1185">Reference proteome</keyword>
<protein>
    <submittedName>
        <fullName evidence="3">Na+/H+ antiporter NhaD/arsenite permease-like protein</fullName>
    </submittedName>
</protein>
<feature type="transmembrane region" description="Helical" evidence="1">
    <location>
        <begin position="233"/>
        <end position="266"/>
    </location>
</feature>
<proteinExistence type="predicted"/>
<feature type="transmembrane region" description="Helical" evidence="1">
    <location>
        <begin position="355"/>
        <end position="378"/>
    </location>
</feature>
<evidence type="ECO:0000256" key="1">
    <source>
        <dbReference type="SAM" id="Phobius"/>
    </source>
</evidence>
<feature type="transmembrane region" description="Helical" evidence="1">
    <location>
        <begin position="90"/>
        <end position="123"/>
    </location>
</feature>
<dbReference type="InterPro" id="IPR009827">
    <property type="entry name" value="MatC_N"/>
</dbReference>
<gene>
    <name evidence="3" type="ORF">HNR68_002820</name>
</gene>
<organism evidence="3 4">
    <name type="scientific">Saccharopolyspora hordei</name>
    <dbReference type="NCBI Taxonomy" id="1838"/>
    <lineage>
        <taxon>Bacteria</taxon>
        <taxon>Bacillati</taxon>
        <taxon>Actinomycetota</taxon>
        <taxon>Actinomycetes</taxon>
        <taxon>Pseudonocardiales</taxon>
        <taxon>Pseudonocardiaceae</taxon>
        <taxon>Saccharopolyspora</taxon>
    </lineage>
</organism>
<dbReference type="EMBL" id="JACCFJ010000001">
    <property type="protein sequence ID" value="NYI84190.1"/>
    <property type="molecule type" value="Genomic_DNA"/>
</dbReference>
<evidence type="ECO:0000259" key="2">
    <source>
        <dbReference type="Pfam" id="PF07158"/>
    </source>
</evidence>
<dbReference type="Proteomes" id="UP000587002">
    <property type="component" value="Unassembled WGS sequence"/>
</dbReference>
<feature type="transmembrane region" description="Helical" evidence="1">
    <location>
        <begin position="6"/>
        <end position="36"/>
    </location>
</feature>
<dbReference type="AlphaFoldDB" id="A0A853ARN1"/>
<keyword evidence="1" id="KW-0472">Membrane</keyword>
<keyword evidence="1" id="KW-1133">Transmembrane helix</keyword>
<dbReference type="RefSeq" id="WP_179721181.1">
    <property type="nucleotide sequence ID" value="NZ_BAABFH010000001.1"/>
</dbReference>
<feature type="transmembrane region" description="Helical" evidence="1">
    <location>
        <begin position="135"/>
        <end position="155"/>
    </location>
</feature>
<feature type="transmembrane region" description="Helical" evidence="1">
    <location>
        <begin position="48"/>
        <end position="70"/>
    </location>
</feature>
<evidence type="ECO:0000313" key="3">
    <source>
        <dbReference type="EMBL" id="NYI84190.1"/>
    </source>
</evidence>
<accession>A0A853ARN1</accession>
<dbReference type="Pfam" id="PF07158">
    <property type="entry name" value="MatC_N"/>
    <property type="match status" value="1"/>
</dbReference>